<reference evidence="2 3" key="2">
    <citation type="submission" date="2015-10" db="EMBL/GenBank/DDBJ databases">
        <title>Draft Genome Sequence of Prosthecomicrobium hirschii ATCC 27832.</title>
        <authorList>
            <person name="Daniel J."/>
            <person name="Givan S.A."/>
            <person name="Brun Y.V."/>
            <person name="Brown P.J."/>
        </authorList>
    </citation>
    <scope>NUCLEOTIDE SEQUENCE [LARGE SCALE GENOMIC DNA]</scope>
    <source>
        <strain evidence="2 3">16</strain>
    </source>
</reference>
<dbReference type="EMBL" id="LJYW01000001">
    <property type="protein sequence ID" value="KPL54423.1"/>
    <property type="molecule type" value="Genomic_DNA"/>
</dbReference>
<dbReference type="Proteomes" id="UP000048984">
    <property type="component" value="Unassembled WGS sequence"/>
</dbReference>
<dbReference type="STRING" id="665126.ABB55_21205"/>
<evidence type="ECO:0008006" key="4">
    <source>
        <dbReference type="Google" id="ProtNLM"/>
    </source>
</evidence>
<name>A0A0P6WD41_9HYPH</name>
<reference evidence="2 3" key="1">
    <citation type="submission" date="2015-09" db="EMBL/GenBank/DDBJ databases">
        <authorList>
            <person name="Jackson K.R."/>
            <person name="Lunt B.L."/>
            <person name="Fisher J.N.B."/>
            <person name="Gardner A.V."/>
            <person name="Bailey M.E."/>
            <person name="Deus L.M."/>
            <person name="Earl A.S."/>
            <person name="Gibby P.D."/>
            <person name="Hartmann K.A."/>
            <person name="Liu J.E."/>
            <person name="Manci A.M."/>
            <person name="Nielsen D.A."/>
            <person name="Solomon M.B."/>
            <person name="Breakwell D.P."/>
            <person name="Burnett S.H."/>
            <person name="Grose J.H."/>
        </authorList>
    </citation>
    <scope>NUCLEOTIDE SEQUENCE [LARGE SCALE GENOMIC DNA]</scope>
    <source>
        <strain evidence="2 3">16</strain>
    </source>
</reference>
<keyword evidence="1" id="KW-1133">Transmembrane helix</keyword>
<keyword evidence="1" id="KW-0472">Membrane</keyword>
<dbReference type="RefSeq" id="WP_054360590.1">
    <property type="nucleotide sequence ID" value="NZ_LJYW01000001.1"/>
</dbReference>
<keyword evidence="3" id="KW-1185">Reference proteome</keyword>
<evidence type="ECO:0000313" key="2">
    <source>
        <dbReference type="EMBL" id="KPL54423.1"/>
    </source>
</evidence>
<keyword evidence="1" id="KW-0812">Transmembrane</keyword>
<dbReference type="AlphaFoldDB" id="A0A0P6WD41"/>
<gene>
    <name evidence="2" type="ORF">ABB55_21205</name>
</gene>
<protein>
    <recommendedName>
        <fullName evidence="4">DUF2946 domain-containing protein</fullName>
    </recommendedName>
</protein>
<evidence type="ECO:0000256" key="1">
    <source>
        <dbReference type="SAM" id="Phobius"/>
    </source>
</evidence>
<evidence type="ECO:0000313" key="3">
    <source>
        <dbReference type="Proteomes" id="UP000048984"/>
    </source>
</evidence>
<comment type="caution">
    <text evidence="2">The sequence shown here is derived from an EMBL/GenBank/DDBJ whole genome shotgun (WGS) entry which is preliminary data.</text>
</comment>
<sequence length="165" mass="16516">MTPSRRALLHIGGPLPAWLARTVLFAYVLAAALAGFGHGPARFDTAAASERAAFVLPDGTVPTLCGDPAGPGKADRSLCDACRLSAAPGLPPIAGLGFPPVRGAHPAAPLPDAPSLPVRVASCRQRGPPAGLGLRSEAVPDIGGPLSLAAACAPNLSRDSDVARP</sequence>
<organism evidence="2 3">
    <name type="scientific">Prosthecodimorpha hirschii</name>
    <dbReference type="NCBI Taxonomy" id="665126"/>
    <lineage>
        <taxon>Bacteria</taxon>
        <taxon>Pseudomonadati</taxon>
        <taxon>Pseudomonadota</taxon>
        <taxon>Alphaproteobacteria</taxon>
        <taxon>Hyphomicrobiales</taxon>
        <taxon>Ancalomicrobiaceae</taxon>
        <taxon>Prosthecodimorpha</taxon>
    </lineage>
</organism>
<proteinExistence type="predicted"/>
<accession>A0A0P6WD41</accession>
<feature type="transmembrane region" description="Helical" evidence="1">
    <location>
        <begin position="15"/>
        <end position="36"/>
    </location>
</feature>